<comment type="caution">
    <text evidence="2">The sequence shown here is derived from an EMBL/GenBank/DDBJ whole genome shotgun (WGS) entry which is preliminary data.</text>
</comment>
<gene>
    <name evidence="2" type="ORF">OBRU01_16338</name>
</gene>
<dbReference type="GO" id="GO:0008527">
    <property type="term" value="F:taste receptor activity"/>
    <property type="evidence" value="ECO:0007669"/>
    <property type="project" value="InterPro"/>
</dbReference>
<keyword evidence="1" id="KW-1133">Transmembrane helix</keyword>
<dbReference type="Proteomes" id="UP000037510">
    <property type="component" value="Unassembled WGS sequence"/>
</dbReference>
<keyword evidence="1" id="KW-0812">Transmembrane</keyword>
<keyword evidence="3" id="KW-1185">Reference proteome</keyword>
<dbReference type="Pfam" id="PF06151">
    <property type="entry name" value="Trehalose_recp"/>
    <property type="match status" value="1"/>
</dbReference>
<keyword evidence="2" id="KW-0675">Receptor</keyword>
<feature type="transmembrane region" description="Helical" evidence="1">
    <location>
        <begin position="12"/>
        <end position="32"/>
    </location>
</feature>
<dbReference type="GO" id="GO:0016020">
    <property type="term" value="C:membrane"/>
    <property type="evidence" value="ECO:0007669"/>
    <property type="project" value="InterPro"/>
</dbReference>
<sequence>TGKSISNIRRVYFVVSLVWLCIRIGSVVLAAADINVYSRGALNYKYECEPHCYNVEVVQVSNLVAKKPAKFDE</sequence>
<keyword evidence="1" id="KW-0472">Membrane</keyword>
<reference evidence="2 3" key="1">
    <citation type="journal article" date="2015" name="Genome Biol. Evol.">
        <title>The genome of winter moth (Operophtera brumata) provides a genomic perspective on sexual dimorphism and phenology.</title>
        <authorList>
            <person name="Derks M.F."/>
            <person name="Smit S."/>
            <person name="Salis L."/>
            <person name="Schijlen E."/>
            <person name="Bossers A."/>
            <person name="Mateman C."/>
            <person name="Pijl A.S."/>
            <person name="de Ridder D."/>
            <person name="Groenen M.A."/>
            <person name="Visser M.E."/>
            <person name="Megens H.J."/>
        </authorList>
    </citation>
    <scope>NUCLEOTIDE SEQUENCE [LARGE SCALE GENOMIC DNA]</scope>
    <source>
        <strain evidence="2">WM2013NL</strain>
        <tissue evidence="2">Head and thorax</tissue>
    </source>
</reference>
<accession>A0A0L7L609</accession>
<dbReference type="AlphaFoldDB" id="A0A0L7L609"/>
<feature type="non-terminal residue" evidence="2">
    <location>
        <position position="1"/>
    </location>
</feature>
<evidence type="ECO:0000256" key="1">
    <source>
        <dbReference type="SAM" id="Phobius"/>
    </source>
</evidence>
<dbReference type="InterPro" id="IPR009318">
    <property type="entry name" value="Gustatory_rcpt"/>
</dbReference>
<protein>
    <submittedName>
        <fullName evidence="2">Gustatory receptor</fullName>
    </submittedName>
</protein>
<proteinExistence type="predicted"/>
<organism evidence="2 3">
    <name type="scientific">Operophtera brumata</name>
    <name type="common">Winter moth</name>
    <name type="synonym">Phalaena brumata</name>
    <dbReference type="NCBI Taxonomy" id="104452"/>
    <lineage>
        <taxon>Eukaryota</taxon>
        <taxon>Metazoa</taxon>
        <taxon>Ecdysozoa</taxon>
        <taxon>Arthropoda</taxon>
        <taxon>Hexapoda</taxon>
        <taxon>Insecta</taxon>
        <taxon>Pterygota</taxon>
        <taxon>Neoptera</taxon>
        <taxon>Endopterygota</taxon>
        <taxon>Lepidoptera</taxon>
        <taxon>Glossata</taxon>
        <taxon>Ditrysia</taxon>
        <taxon>Geometroidea</taxon>
        <taxon>Geometridae</taxon>
        <taxon>Larentiinae</taxon>
        <taxon>Operophtera</taxon>
    </lineage>
</organism>
<feature type="non-terminal residue" evidence="2">
    <location>
        <position position="73"/>
    </location>
</feature>
<dbReference type="EMBL" id="JTDY01002776">
    <property type="protein sequence ID" value="KOB70751.1"/>
    <property type="molecule type" value="Genomic_DNA"/>
</dbReference>
<name>A0A0L7L609_OPEBR</name>
<evidence type="ECO:0000313" key="2">
    <source>
        <dbReference type="EMBL" id="KOB70751.1"/>
    </source>
</evidence>
<evidence type="ECO:0000313" key="3">
    <source>
        <dbReference type="Proteomes" id="UP000037510"/>
    </source>
</evidence>